<dbReference type="AlphaFoldDB" id="A0AAE0G9X4"/>
<dbReference type="InterPro" id="IPR029016">
    <property type="entry name" value="GAF-like_dom_sf"/>
</dbReference>
<feature type="domain" description="GAF" evidence="2">
    <location>
        <begin position="85"/>
        <end position="207"/>
    </location>
</feature>
<dbReference type="InterPro" id="IPR003018">
    <property type="entry name" value="GAF"/>
</dbReference>
<dbReference type="Proteomes" id="UP001190700">
    <property type="component" value="Unassembled WGS sequence"/>
</dbReference>
<proteinExistence type="predicted"/>
<dbReference type="Pfam" id="PF01590">
    <property type="entry name" value="GAF"/>
    <property type="match status" value="1"/>
</dbReference>
<organism evidence="3 4">
    <name type="scientific">Cymbomonas tetramitiformis</name>
    <dbReference type="NCBI Taxonomy" id="36881"/>
    <lineage>
        <taxon>Eukaryota</taxon>
        <taxon>Viridiplantae</taxon>
        <taxon>Chlorophyta</taxon>
        <taxon>Pyramimonadophyceae</taxon>
        <taxon>Pyramimonadales</taxon>
        <taxon>Pyramimonadaceae</taxon>
        <taxon>Cymbomonas</taxon>
    </lineage>
</organism>
<comment type="caution">
    <text evidence="3">The sequence shown here is derived from an EMBL/GenBank/DDBJ whole genome shotgun (WGS) entry which is preliminary data.</text>
</comment>
<evidence type="ECO:0000313" key="3">
    <source>
        <dbReference type="EMBL" id="KAK3273576.1"/>
    </source>
</evidence>
<name>A0AAE0G9X4_9CHLO</name>
<dbReference type="EMBL" id="LGRX02008401">
    <property type="protein sequence ID" value="KAK3273576.1"/>
    <property type="molecule type" value="Genomic_DNA"/>
</dbReference>
<evidence type="ECO:0000259" key="2">
    <source>
        <dbReference type="Pfam" id="PF01590"/>
    </source>
</evidence>
<gene>
    <name evidence="3" type="ORF">CYMTET_18190</name>
</gene>
<evidence type="ECO:0000256" key="1">
    <source>
        <dbReference type="ARBA" id="ARBA00023170"/>
    </source>
</evidence>
<evidence type="ECO:0000313" key="4">
    <source>
        <dbReference type="Proteomes" id="UP001190700"/>
    </source>
</evidence>
<dbReference type="SUPFAM" id="SSF55781">
    <property type="entry name" value="GAF domain-like"/>
    <property type="match status" value="1"/>
</dbReference>
<keyword evidence="1" id="KW-0675">Receptor</keyword>
<protein>
    <recommendedName>
        <fullName evidence="2">GAF domain-containing protein</fullName>
    </recommendedName>
</protein>
<sequence length="224" mass="24413">MTSSLESPFDPILIEVMSAETPSLSVDEVQSMYEYQVPIVAEGGACSRKKEMAAEPYCLADSLGLGKDYEALATHPQTARIWCLGKIMKLLAEEISAEWVGVYRSVDLGSGPVLLKEAYVGRPSRAEFPLTKEFAENSNNSTVGLTGKAILVENTYTYAGPYYMCDQDVQSEYCTPIIDESSGAVLGIIDAEAFRPEHFTTEFRARIDKVCAGIASSGLLRPVD</sequence>
<accession>A0AAE0G9X4</accession>
<keyword evidence="4" id="KW-1185">Reference proteome</keyword>
<dbReference type="Gene3D" id="3.30.450.40">
    <property type="match status" value="1"/>
</dbReference>
<reference evidence="3 4" key="1">
    <citation type="journal article" date="2015" name="Genome Biol. Evol.">
        <title>Comparative Genomics of a Bacterivorous Green Alga Reveals Evolutionary Causalities and Consequences of Phago-Mixotrophic Mode of Nutrition.</title>
        <authorList>
            <person name="Burns J.A."/>
            <person name="Paasch A."/>
            <person name="Narechania A."/>
            <person name="Kim E."/>
        </authorList>
    </citation>
    <scope>NUCLEOTIDE SEQUENCE [LARGE SCALE GENOMIC DNA]</scope>
    <source>
        <strain evidence="3 4">PLY_AMNH</strain>
    </source>
</reference>